<dbReference type="Pfam" id="PF03029">
    <property type="entry name" value="ATP_bind_1"/>
    <property type="match status" value="1"/>
</dbReference>
<protein>
    <recommendedName>
        <fullName evidence="7">GTPase</fullName>
    </recommendedName>
</protein>
<reference evidence="5 6" key="1">
    <citation type="submission" date="2020-08" db="EMBL/GenBank/DDBJ databases">
        <title>Genomic Encyclopedia of Type Strains, Phase IV (KMG-IV): sequencing the most valuable type-strain genomes for metagenomic binning, comparative biology and taxonomic classification.</title>
        <authorList>
            <person name="Goeker M."/>
        </authorList>
    </citation>
    <scope>NUCLEOTIDE SEQUENCE [LARGE SCALE GENOMIC DNA]</scope>
    <source>
        <strain evidence="5 6">DSM 21458</strain>
    </source>
</reference>
<dbReference type="Gene3D" id="3.40.50.300">
    <property type="entry name" value="P-loop containing nucleotide triphosphate hydrolases"/>
    <property type="match status" value="1"/>
</dbReference>
<evidence type="ECO:0000256" key="1">
    <source>
        <dbReference type="ARBA" id="ARBA00005290"/>
    </source>
</evidence>
<keyword evidence="3" id="KW-0378">Hydrolase</keyword>
<dbReference type="PANTHER" id="PTHR42708:SF1">
    <property type="entry name" value="GLIDING MOTILITY PROTEIN MGLA"/>
    <property type="match status" value="1"/>
</dbReference>
<evidence type="ECO:0000313" key="5">
    <source>
        <dbReference type="EMBL" id="MBB6099167.1"/>
    </source>
</evidence>
<evidence type="ECO:0000256" key="3">
    <source>
        <dbReference type="ARBA" id="ARBA00022801"/>
    </source>
</evidence>
<keyword evidence="2" id="KW-0547">Nucleotide-binding</keyword>
<evidence type="ECO:0008006" key="7">
    <source>
        <dbReference type="Google" id="ProtNLM"/>
    </source>
</evidence>
<dbReference type="CDD" id="cd00882">
    <property type="entry name" value="Ras_like_GTPase"/>
    <property type="match status" value="1"/>
</dbReference>
<sequence>MSSPLKLVVSGPVGAGKTSFIRALSQTEVVDTDALASENIGKTHTTVALDFGTLTLAGHELHLYGTPGQDRFDFMWEVLCQGALGLILLVPADRPRDLPAARHMLDFITSRVNVPFVIGLTRRDQPRTWEPQEIADYFHLPVRQVVGLNATRPLEAARTLERLLELLHP</sequence>
<dbReference type="RefSeq" id="WP_343058400.1">
    <property type="nucleotide sequence ID" value="NZ_JACHHG010000009.1"/>
</dbReference>
<dbReference type="GO" id="GO:0005525">
    <property type="term" value="F:GTP binding"/>
    <property type="evidence" value="ECO:0007669"/>
    <property type="project" value="UniProtKB-KW"/>
</dbReference>
<dbReference type="InterPro" id="IPR004130">
    <property type="entry name" value="Gpn"/>
</dbReference>
<dbReference type="InterPro" id="IPR052705">
    <property type="entry name" value="Gliding_Motility_GTPase"/>
</dbReference>
<dbReference type="EMBL" id="JACHHG010000009">
    <property type="protein sequence ID" value="MBB6099167.1"/>
    <property type="molecule type" value="Genomic_DNA"/>
</dbReference>
<comment type="similarity">
    <text evidence="1">Belongs to the GPN-loop GTPase family.</text>
</comment>
<accession>A0A841I0I1</accession>
<gene>
    <name evidence="5" type="ORF">HNR42_002603</name>
</gene>
<dbReference type="Proteomes" id="UP000569951">
    <property type="component" value="Unassembled WGS sequence"/>
</dbReference>
<name>A0A841I0I1_9DEIO</name>
<keyword evidence="4" id="KW-0342">GTP-binding</keyword>
<comment type="caution">
    <text evidence="5">The sequence shown here is derived from an EMBL/GenBank/DDBJ whole genome shotgun (WGS) entry which is preliminary data.</text>
</comment>
<evidence type="ECO:0000256" key="2">
    <source>
        <dbReference type="ARBA" id="ARBA00022741"/>
    </source>
</evidence>
<dbReference type="SUPFAM" id="SSF52540">
    <property type="entry name" value="P-loop containing nucleoside triphosphate hydrolases"/>
    <property type="match status" value="1"/>
</dbReference>
<evidence type="ECO:0000313" key="6">
    <source>
        <dbReference type="Proteomes" id="UP000569951"/>
    </source>
</evidence>
<dbReference type="AlphaFoldDB" id="A0A841I0I1"/>
<dbReference type="PANTHER" id="PTHR42708">
    <property type="entry name" value="ATP/GTP-BINDING PROTEIN-RELATED"/>
    <property type="match status" value="1"/>
</dbReference>
<dbReference type="GO" id="GO:0016787">
    <property type="term" value="F:hydrolase activity"/>
    <property type="evidence" value="ECO:0007669"/>
    <property type="project" value="UniProtKB-KW"/>
</dbReference>
<keyword evidence="6" id="KW-1185">Reference proteome</keyword>
<evidence type="ECO:0000256" key="4">
    <source>
        <dbReference type="ARBA" id="ARBA00023134"/>
    </source>
</evidence>
<proteinExistence type="inferred from homology"/>
<organism evidence="5 6">
    <name type="scientific">Deinobacterium chartae</name>
    <dbReference type="NCBI Taxonomy" id="521158"/>
    <lineage>
        <taxon>Bacteria</taxon>
        <taxon>Thermotogati</taxon>
        <taxon>Deinococcota</taxon>
        <taxon>Deinococci</taxon>
        <taxon>Deinococcales</taxon>
        <taxon>Deinococcaceae</taxon>
        <taxon>Deinobacterium</taxon>
    </lineage>
</organism>
<dbReference type="InterPro" id="IPR027417">
    <property type="entry name" value="P-loop_NTPase"/>
</dbReference>